<keyword evidence="3 5" id="KW-0238">DNA-binding</keyword>
<dbReference type="PANTHER" id="PTHR30055">
    <property type="entry name" value="HTH-TYPE TRANSCRIPTIONAL REGULATOR RUTR"/>
    <property type="match status" value="1"/>
</dbReference>
<feature type="domain" description="HTH tetR-type" evidence="6">
    <location>
        <begin position="31"/>
        <end position="91"/>
    </location>
</feature>
<name>A0A9X3MPI1_9ACTN</name>
<dbReference type="InterPro" id="IPR003012">
    <property type="entry name" value="Tet_transcr_reg_TetR"/>
</dbReference>
<keyword evidence="4" id="KW-0804">Transcription</keyword>
<evidence type="ECO:0000313" key="7">
    <source>
        <dbReference type="EMBL" id="MDA0159457.1"/>
    </source>
</evidence>
<dbReference type="InterPro" id="IPR036271">
    <property type="entry name" value="Tet_transcr_reg_TetR-rel_C_sf"/>
</dbReference>
<dbReference type="Pfam" id="PF02909">
    <property type="entry name" value="TetR_C_1"/>
    <property type="match status" value="1"/>
</dbReference>
<protein>
    <submittedName>
        <fullName evidence="7">TetR/AcrR family transcriptional regulator</fullName>
    </submittedName>
</protein>
<keyword evidence="8" id="KW-1185">Reference proteome</keyword>
<dbReference type="InterPro" id="IPR001647">
    <property type="entry name" value="HTH_TetR"/>
</dbReference>
<reference evidence="7" key="1">
    <citation type="submission" date="2022-10" db="EMBL/GenBank/DDBJ databases">
        <title>The WGS of Solirubrobacter ginsenosidimutans DSM 21036.</title>
        <authorList>
            <person name="Jiang Z."/>
        </authorList>
    </citation>
    <scope>NUCLEOTIDE SEQUENCE</scope>
    <source>
        <strain evidence="7">DSM 21036</strain>
    </source>
</reference>
<dbReference type="InterPro" id="IPR004111">
    <property type="entry name" value="Repressor_TetR_C"/>
</dbReference>
<evidence type="ECO:0000256" key="3">
    <source>
        <dbReference type="ARBA" id="ARBA00023125"/>
    </source>
</evidence>
<dbReference type="AlphaFoldDB" id="A0A9X3MPI1"/>
<dbReference type="SUPFAM" id="SSF46689">
    <property type="entry name" value="Homeodomain-like"/>
    <property type="match status" value="1"/>
</dbReference>
<dbReference type="GO" id="GO:0046677">
    <property type="term" value="P:response to antibiotic"/>
    <property type="evidence" value="ECO:0007669"/>
    <property type="project" value="InterPro"/>
</dbReference>
<dbReference type="PROSITE" id="PS50977">
    <property type="entry name" value="HTH_TETR_2"/>
    <property type="match status" value="1"/>
</dbReference>
<accession>A0A9X3MPI1</accession>
<dbReference type="SUPFAM" id="SSF48498">
    <property type="entry name" value="Tetracyclin repressor-like, C-terminal domain"/>
    <property type="match status" value="1"/>
</dbReference>
<dbReference type="PANTHER" id="PTHR30055:SF151">
    <property type="entry name" value="TRANSCRIPTIONAL REGULATORY PROTEIN"/>
    <property type="match status" value="1"/>
</dbReference>
<sequence>MPEARDNHAAPRSIELLWRNHGSSTRGPRPRLDLDQIVRAAMNVADDEGLEPLSMRKVAEKLGVGTMSLYTYVPGKGELLDLMFDQAVAGANELGEGTWRERVERIAHENWWRCHRHPWLLEITPTRPVMGPNVVARYEHELAALDGIGLTDQEMDAVVSLVAGHVERAARTALRSARMAAGAAALEPRVTAGQFPTVVRVGAAAGEEPNEAYAPEHSFEFGLSCILDGVAALVQGRSSVG</sequence>
<evidence type="ECO:0000256" key="2">
    <source>
        <dbReference type="ARBA" id="ARBA00023015"/>
    </source>
</evidence>
<proteinExistence type="predicted"/>
<comment type="caution">
    <text evidence="7">The sequence shown here is derived from an EMBL/GenBank/DDBJ whole genome shotgun (WGS) entry which is preliminary data.</text>
</comment>
<dbReference type="Gene3D" id="1.10.10.60">
    <property type="entry name" value="Homeodomain-like"/>
    <property type="match status" value="1"/>
</dbReference>
<evidence type="ECO:0000256" key="5">
    <source>
        <dbReference type="PROSITE-ProRule" id="PRU00335"/>
    </source>
</evidence>
<keyword evidence="2" id="KW-0805">Transcription regulation</keyword>
<gene>
    <name evidence="7" type="ORF">OM076_04205</name>
</gene>
<dbReference type="Pfam" id="PF00440">
    <property type="entry name" value="TetR_N"/>
    <property type="match status" value="1"/>
</dbReference>
<dbReference type="Gene3D" id="1.10.357.10">
    <property type="entry name" value="Tetracycline Repressor, domain 2"/>
    <property type="match status" value="1"/>
</dbReference>
<dbReference type="EMBL" id="JAPDOD010000002">
    <property type="protein sequence ID" value="MDA0159457.1"/>
    <property type="molecule type" value="Genomic_DNA"/>
</dbReference>
<dbReference type="PRINTS" id="PR00400">
    <property type="entry name" value="TETREPRESSOR"/>
</dbReference>
<dbReference type="GO" id="GO:0045892">
    <property type="term" value="P:negative regulation of DNA-templated transcription"/>
    <property type="evidence" value="ECO:0007669"/>
    <property type="project" value="InterPro"/>
</dbReference>
<evidence type="ECO:0000313" key="8">
    <source>
        <dbReference type="Proteomes" id="UP001149140"/>
    </source>
</evidence>
<evidence type="ECO:0000259" key="6">
    <source>
        <dbReference type="PROSITE" id="PS50977"/>
    </source>
</evidence>
<organism evidence="7 8">
    <name type="scientific">Solirubrobacter ginsenosidimutans</name>
    <dbReference type="NCBI Taxonomy" id="490573"/>
    <lineage>
        <taxon>Bacteria</taxon>
        <taxon>Bacillati</taxon>
        <taxon>Actinomycetota</taxon>
        <taxon>Thermoleophilia</taxon>
        <taxon>Solirubrobacterales</taxon>
        <taxon>Solirubrobacteraceae</taxon>
        <taxon>Solirubrobacter</taxon>
    </lineage>
</organism>
<dbReference type="GO" id="GO:0000976">
    <property type="term" value="F:transcription cis-regulatory region binding"/>
    <property type="evidence" value="ECO:0007669"/>
    <property type="project" value="TreeGrafter"/>
</dbReference>
<keyword evidence="1" id="KW-0678">Repressor</keyword>
<dbReference type="InterPro" id="IPR050109">
    <property type="entry name" value="HTH-type_TetR-like_transc_reg"/>
</dbReference>
<dbReference type="InterPro" id="IPR009057">
    <property type="entry name" value="Homeodomain-like_sf"/>
</dbReference>
<feature type="DNA-binding region" description="H-T-H motif" evidence="5">
    <location>
        <begin position="54"/>
        <end position="73"/>
    </location>
</feature>
<evidence type="ECO:0000256" key="1">
    <source>
        <dbReference type="ARBA" id="ARBA00022491"/>
    </source>
</evidence>
<dbReference type="GO" id="GO:0003700">
    <property type="term" value="F:DNA-binding transcription factor activity"/>
    <property type="evidence" value="ECO:0007669"/>
    <property type="project" value="TreeGrafter"/>
</dbReference>
<evidence type="ECO:0000256" key="4">
    <source>
        <dbReference type="ARBA" id="ARBA00023163"/>
    </source>
</evidence>
<dbReference type="Proteomes" id="UP001149140">
    <property type="component" value="Unassembled WGS sequence"/>
</dbReference>